<evidence type="ECO:0000313" key="7">
    <source>
        <dbReference type="Proteomes" id="UP000242662"/>
    </source>
</evidence>
<dbReference type="HAMAP" id="MF_00745">
    <property type="entry name" value="SprT_like"/>
    <property type="match status" value="1"/>
</dbReference>
<dbReference type="EMBL" id="FMYM01000011">
    <property type="protein sequence ID" value="SDC60101.1"/>
    <property type="molecule type" value="Genomic_DNA"/>
</dbReference>
<organism evidence="6 7">
    <name type="scientific">Shouchella lonarensis</name>
    <dbReference type="NCBI Taxonomy" id="1464122"/>
    <lineage>
        <taxon>Bacteria</taxon>
        <taxon>Bacillati</taxon>
        <taxon>Bacillota</taxon>
        <taxon>Bacilli</taxon>
        <taxon>Bacillales</taxon>
        <taxon>Bacillaceae</taxon>
        <taxon>Shouchella</taxon>
    </lineage>
</organism>
<dbReference type="Proteomes" id="UP000242662">
    <property type="component" value="Unassembled WGS sequence"/>
</dbReference>
<dbReference type="RefSeq" id="WP_090776432.1">
    <property type="nucleotide sequence ID" value="NZ_FMYM01000011.1"/>
</dbReference>
<dbReference type="GO" id="GO:0006950">
    <property type="term" value="P:response to stress"/>
    <property type="evidence" value="ECO:0007669"/>
    <property type="project" value="UniProtKB-ARBA"/>
</dbReference>
<feature type="active site" evidence="4">
    <location>
        <position position="68"/>
    </location>
</feature>
<feature type="binding site" evidence="4">
    <location>
        <position position="67"/>
    </location>
    <ligand>
        <name>Zn(2+)</name>
        <dbReference type="ChEBI" id="CHEBI:29105"/>
    </ligand>
</feature>
<evidence type="ECO:0000256" key="1">
    <source>
        <dbReference type="ARBA" id="ARBA00022490"/>
    </source>
</evidence>
<dbReference type="GO" id="GO:0008270">
    <property type="term" value="F:zinc ion binding"/>
    <property type="evidence" value="ECO:0007669"/>
    <property type="project" value="UniProtKB-UniRule"/>
</dbReference>
<evidence type="ECO:0000256" key="3">
    <source>
        <dbReference type="ARBA" id="ARBA00022833"/>
    </source>
</evidence>
<gene>
    <name evidence="6" type="ORF">SAMN05421737_11129</name>
</gene>
<evidence type="ECO:0000256" key="2">
    <source>
        <dbReference type="ARBA" id="ARBA00022723"/>
    </source>
</evidence>
<proteinExistence type="inferred from homology"/>
<keyword evidence="3 4" id="KW-0862">Zinc</keyword>
<comment type="cofactor">
    <cofactor evidence="4">
        <name>Zn(2+)</name>
        <dbReference type="ChEBI" id="CHEBI:29105"/>
    </cofactor>
    <text evidence="4">Binds 1 zinc ion.</text>
</comment>
<dbReference type="GO" id="GO:0005737">
    <property type="term" value="C:cytoplasm"/>
    <property type="evidence" value="ECO:0007669"/>
    <property type="project" value="UniProtKB-SubCell"/>
</dbReference>
<keyword evidence="1 4" id="KW-0963">Cytoplasm</keyword>
<keyword evidence="2 4" id="KW-0479">Metal-binding</keyword>
<evidence type="ECO:0000259" key="5">
    <source>
        <dbReference type="SMART" id="SM00731"/>
    </source>
</evidence>
<dbReference type="InterPro" id="IPR006640">
    <property type="entry name" value="SprT-like_domain"/>
</dbReference>
<dbReference type="Pfam" id="PF10263">
    <property type="entry name" value="SprT-like"/>
    <property type="match status" value="1"/>
</dbReference>
<dbReference type="AlphaFoldDB" id="A0A1G6MXC5"/>
<keyword evidence="7" id="KW-1185">Reference proteome</keyword>
<accession>A0A1G6MXC5</accession>
<feature type="domain" description="SprT-like" evidence="5">
    <location>
        <begin position="4"/>
        <end position="145"/>
    </location>
</feature>
<comment type="similarity">
    <text evidence="4">Belongs to the SprT family.</text>
</comment>
<dbReference type="SMART" id="SM00731">
    <property type="entry name" value="SprT"/>
    <property type="match status" value="1"/>
</dbReference>
<evidence type="ECO:0000313" key="6">
    <source>
        <dbReference type="EMBL" id="SDC60101.1"/>
    </source>
</evidence>
<name>A0A1G6MXC5_9BACI</name>
<dbReference type="NCBIfam" id="NF003339">
    <property type="entry name" value="PRK04351.1"/>
    <property type="match status" value="1"/>
</dbReference>
<protein>
    <recommendedName>
        <fullName evidence="4">Protein SprT-like</fullName>
    </recommendedName>
</protein>
<sequence>MTDQELQRLVERISLTVFGRPFLHEARFNRRLRTTGGRYLLKSHAIEFNIKQYEKFGLETLEGIIKHELCHYHLHLQGKGYQHRDKDFRLLSREVGAPRFCLSTEPEQPVHRYQCCRCGHIYQRKRRFDTEKYVCGKCRGQLYLL</sequence>
<dbReference type="InterPro" id="IPR023524">
    <property type="entry name" value="Uncharacterised_SprT-like"/>
</dbReference>
<comment type="subcellular location">
    <subcellularLocation>
        <location evidence="4">Cytoplasm</location>
    </subcellularLocation>
</comment>
<reference evidence="7" key="1">
    <citation type="submission" date="2016-09" db="EMBL/GenBank/DDBJ databases">
        <authorList>
            <person name="Varghese N."/>
            <person name="Submissions S."/>
        </authorList>
    </citation>
    <scope>NUCLEOTIDE SEQUENCE [LARGE SCALE GENOMIC DNA]</scope>
    <source>
        <strain evidence="7">25nlg</strain>
    </source>
</reference>
<evidence type="ECO:0000256" key="4">
    <source>
        <dbReference type="HAMAP-Rule" id="MF_00745"/>
    </source>
</evidence>
<dbReference type="OrthoDB" id="9799909at2"/>
<dbReference type="STRING" id="1464122.SAMN05421737_11129"/>
<feature type="binding site" evidence="4">
    <location>
        <position position="71"/>
    </location>
    <ligand>
        <name>Zn(2+)</name>
        <dbReference type="ChEBI" id="CHEBI:29105"/>
    </ligand>
</feature>